<dbReference type="OrthoDB" id="8365752at2"/>
<evidence type="ECO:0000256" key="1">
    <source>
        <dbReference type="ARBA" id="ARBA00008857"/>
    </source>
</evidence>
<name>A0A0H1R743_9HYPH</name>
<dbReference type="Pfam" id="PF02899">
    <property type="entry name" value="Phage_int_SAM_1"/>
    <property type="match status" value="1"/>
</dbReference>
<dbReference type="GO" id="GO:0015074">
    <property type="term" value="P:DNA integration"/>
    <property type="evidence" value="ECO:0007669"/>
    <property type="project" value="UniProtKB-KW"/>
</dbReference>
<dbReference type="PROSITE" id="PS51900">
    <property type="entry name" value="CB"/>
    <property type="match status" value="1"/>
</dbReference>
<dbReference type="Gene3D" id="1.10.150.130">
    <property type="match status" value="1"/>
</dbReference>
<dbReference type="CDD" id="cd00397">
    <property type="entry name" value="DNA_BRE_C"/>
    <property type="match status" value="1"/>
</dbReference>
<evidence type="ECO:0000256" key="5">
    <source>
        <dbReference type="PROSITE-ProRule" id="PRU01248"/>
    </source>
</evidence>
<dbReference type="PROSITE" id="PS51898">
    <property type="entry name" value="TYR_RECOMBINASE"/>
    <property type="match status" value="1"/>
</dbReference>
<dbReference type="STRING" id="1225564.AA309_23260"/>
<evidence type="ECO:0000259" key="8">
    <source>
        <dbReference type="PROSITE" id="PS51898"/>
    </source>
</evidence>
<evidence type="ECO:0000256" key="3">
    <source>
        <dbReference type="ARBA" id="ARBA00023125"/>
    </source>
</evidence>
<dbReference type="InterPro" id="IPR004107">
    <property type="entry name" value="Integrase_SAM-like_N"/>
</dbReference>
<keyword evidence="6" id="KW-0175">Coiled coil</keyword>
<feature type="coiled-coil region" evidence="6">
    <location>
        <begin position="403"/>
        <end position="430"/>
    </location>
</feature>
<reference evidence="10 11" key="1">
    <citation type="submission" date="2015-05" db="EMBL/GenBank/DDBJ databases">
        <title>Draft genome sequence of Microvirga vignae strain BR3299, a novel nitrogen fixing bacteria isolated from Brazil semi-aired region.</title>
        <authorList>
            <person name="Zilli J.E."/>
            <person name="Passos S.R."/>
            <person name="Leite J."/>
            <person name="Baldani J.I."/>
            <person name="Xavier G.R."/>
            <person name="Rumjaneck N.G."/>
            <person name="Simoes-Araujo J.L."/>
        </authorList>
    </citation>
    <scope>NUCLEOTIDE SEQUENCE [LARGE SCALE GENOMIC DNA]</scope>
    <source>
        <strain evidence="10 11">BR3299</strain>
    </source>
</reference>
<protein>
    <recommendedName>
        <fullName evidence="12">Integrase</fullName>
    </recommendedName>
</protein>
<feature type="region of interest" description="Disordered" evidence="7">
    <location>
        <begin position="466"/>
        <end position="486"/>
    </location>
</feature>
<dbReference type="InterPro" id="IPR011010">
    <property type="entry name" value="DNA_brk_join_enz"/>
</dbReference>
<evidence type="ECO:0000313" key="11">
    <source>
        <dbReference type="Proteomes" id="UP000035489"/>
    </source>
</evidence>
<dbReference type="AlphaFoldDB" id="A0A0H1R743"/>
<dbReference type="GO" id="GO:0003677">
    <property type="term" value="F:DNA binding"/>
    <property type="evidence" value="ECO:0007669"/>
    <property type="project" value="UniProtKB-UniRule"/>
</dbReference>
<dbReference type="Proteomes" id="UP000035489">
    <property type="component" value="Unassembled WGS sequence"/>
</dbReference>
<dbReference type="InterPro" id="IPR044068">
    <property type="entry name" value="CB"/>
</dbReference>
<dbReference type="GO" id="GO:0006310">
    <property type="term" value="P:DNA recombination"/>
    <property type="evidence" value="ECO:0007669"/>
    <property type="project" value="UniProtKB-KW"/>
</dbReference>
<evidence type="ECO:0000256" key="4">
    <source>
        <dbReference type="ARBA" id="ARBA00023172"/>
    </source>
</evidence>
<dbReference type="PATRIC" id="fig|1225564.3.peg.6066"/>
<keyword evidence="2" id="KW-0229">DNA integration</keyword>
<dbReference type="EMBL" id="LCYG01000064">
    <property type="protein sequence ID" value="KLK90844.1"/>
    <property type="molecule type" value="Genomic_DNA"/>
</dbReference>
<dbReference type="PANTHER" id="PTHR30349">
    <property type="entry name" value="PHAGE INTEGRASE-RELATED"/>
    <property type="match status" value="1"/>
</dbReference>
<dbReference type="InterPro" id="IPR002104">
    <property type="entry name" value="Integrase_catalytic"/>
</dbReference>
<keyword evidence="11" id="KW-1185">Reference proteome</keyword>
<evidence type="ECO:0000256" key="6">
    <source>
        <dbReference type="SAM" id="Coils"/>
    </source>
</evidence>
<dbReference type="SUPFAM" id="SSF56349">
    <property type="entry name" value="DNA breaking-rejoining enzymes"/>
    <property type="match status" value="1"/>
</dbReference>
<comment type="caution">
    <text evidence="10">The sequence shown here is derived from an EMBL/GenBank/DDBJ whole genome shotgun (WGS) entry which is preliminary data.</text>
</comment>
<proteinExistence type="inferred from homology"/>
<evidence type="ECO:0008006" key="12">
    <source>
        <dbReference type="Google" id="ProtNLM"/>
    </source>
</evidence>
<evidence type="ECO:0000256" key="7">
    <source>
        <dbReference type="SAM" id="MobiDB-lite"/>
    </source>
</evidence>
<keyword evidence="4" id="KW-0233">DNA recombination</keyword>
<dbReference type="InterPro" id="IPR010998">
    <property type="entry name" value="Integrase_recombinase_N"/>
</dbReference>
<gene>
    <name evidence="10" type="ORF">AA309_23260</name>
</gene>
<dbReference type="RefSeq" id="WP_047191419.1">
    <property type="nucleotide sequence ID" value="NZ_LCYG01000064.1"/>
</dbReference>
<sequence>MGATTELLRLDDPQCLYADARMTLKTVSMDGQPVILAEGRVHWAATNFLRNLRETGRSIATVDNYRSILQDFLTIVHDAGRTWDMVDDEFLGTWRRHLMEDRGIANGTFNDRIDLIVRFYRWSQENYWIQNIIGEGSANGRKYPISLADHPRKRNAKISDWRFLTERKSITEIPSQQVLEDIDCEIAVGRKDRDLVERDQIVIAWLRGPGLRRSEVLRLKCRQIPTIDQIDALEDSLDDDPIGALLYRIVIRRSKRGGERAIYVPLTLLRRTREWIDGYRRKMLTAKMKRGVILARPQEIFVSTKSGKVLQGQAISNMYMRARTNAARLVASEGRTVRSAVPHRKARIHHLRHVAITDQYLMRRMAGQDQGTALWKTKEVAGHRSVRSTEIYMHIGERLLPEAKQAEETAAKHQNNLAESQRRIDAIRAAGGQEAVSAVDEVQQAISDGTISAVELKEFLKVRRGSKRGNRGGEIKNSVSVSEVVA</sequence>
<evidence type="ECO:0000313" key="10">
    <source>
        <dbReference type="EMBL" id="KLK90844.1"/>
    </source>
</evidence>
<feature type="domain" description="Core-binding (CB)" evidence="9">
    <location>
        <begin position="29"/>
        <end position="124"/>
    </location>
</feature>
<keyword evidence="3 5" id="KW-0238">DNA-binding</keyword>
<organism evidence="10 11">
    <name type="scientific">Microvirga vignae</name>
    <dbReference type="NCBI Taxonomy" id="1225564"/>
    <lineage>
        <taxon>Bacteria</taxon>
        <taxon>Pseudomonadati</taxon>
        <taxon>Pseudomonadota</taxon>
        <taxon>Alphaproteobacteria</taxon>
        <taxon>Hyphomicrobiales</taxon>
        <taxon>Methylobacteriaceae</taxon>
        <taxon>Microvirga</taxon>
    </lineage>
</organism>
<feature type="domain" description="Tyr recombinase" evidence="8">
    <location>
        <begin position="172"/>
        <end position="405"/>
    </location>
</feature>
<accession>A0A0H1R743</accession>
<dbReference type="InterPro" id="IPR013762">
    <property type="entry name" value="Integrase-like_cat_sf"/>
</dbReference>
<dbReference type="PANTHER" id="PTHR30349:SF64">
    <property type="entry name" value="PROPHAGE INTEGRASE INTD-RELATED"/>
    <property type="match status" value="1"/>
</dbReference>
<comment type="similarity">
    <text evidence="1">Belongs to the 'phage' integrase family.</text>
</comment>
<evidence type="ECO:0000259" key="9">
    <source>
        <dbReference type="PROSITE" id="PS51900"/>
    </source>
</evidence>
<dbReference type="InterPro" id="IPR050090">
    <property type="entry name" value="Tyrosine_recombinase_XerCD"/>
</dbReference>
<evidence type="ECO:0000256" key="2">
    <source>
        <dbReference type="ARBA" id="ARBA00022908"/>
    </source>
</evidence>
<feature type="compositionally biased region" description="Polar residues" evidence="7">
    <location>
        <begin position="477"/>
        <end position="486"/>
    </location>
</feature>
<dbReference type="Gene3D" id="1.10.443.10">
    <property type="entry name" value="Intergrase catalytic core"/>
    <property type="match status" value="1"/>
</dbReference>